<gene>
    <name evidence="1" type="ORF">MA16_Dca025726</name>
</gene>
<reference evidence="1 2" key="1">
    <citation type="journal article" date="2016" name="Sci. Rep.">
        <title>The Dendrobium catenatum Lindl. genome sequence provides insights into polysaccharide synthase, floral development and adaptive evolution.</title>
        <authorList>
            <person name="Zhang G.Q."/>
            <person name="Xu Q."/>
            <person name="Bian C."/>
            <person name="Tsai W.C."/>
            <person name="Yeh C.M."/>
            <person name="Liu K.W."/>
            <person name="Yoshida K."/>
            <person name="Zhang L.S."/>
            <person name="Chang S.B."/>
            <person name="Chen F."/>
            <person name="Shi Y."/>
            <person name="Su Y.Y."/>
            <person name="Zhang Y.Q."/>
            <person name="Chen L.J."/>
            <person name="Yin Y."/>
            <person name="Lin M."/>
            <person name="Huang H."/>
            <person name="Deng H."/>
            <person name="Wang Z.W."/>
            <person name="Zhu S.L."/>
            <person name="Zhao X."/>
            <person name="Deng C."/>
            <person name="Niu S.C."/>
            <person name="Huang J."/>
            <person name="Wang M."/>
            <person name="Liu G.H."/>
            <person name="Yang H.J."/>
            <person name="Xiao X.J."/>
            <person name="Hsiao Y.Y."/>
            <person name="Wu W.L."/>
            <person name="Chen Y.Y."/>
            <person name="Mitsuda N."/>
            <person name="Ohme-Takagi M."/>
            <person name="Luo Y.B."/>
            <person name="Van de Peer Y."/>
            <person name="Liu Z.J."/>
        </authorList>
    </citation>
    <scope>NUCLEOTIDE SEQUENCE [LARGE SCALE GENOMIC DNA]</scope>
    <source>
        <tissue evidence="1">The whole plant</tissue>
    </source>
</reference>
<evidence type="ECO:0000313" key="1">
    <source>
        <dbReference type="EMBL" id="PKU85236.1"/>
    </source>
</evidence>
<accession>A0A2I0XBG4</accession>
<dbReference type="Proteomes" id="UP000233837">
    <property type="component" value="Unassembled WGS sequence"/>
</dbReference>
<name>A0A2I0XBG4_9ASPA</name>
<proteinExistence type="predicted"/>
<keyword evidence="2" id="KW-1185">Reference proteome</keyword>
<dbReference type="EMBL" id="KZ501982">
    <property type="protein sequence ID" value="PKU85236.1"/>
    <property type="molecule type" value="Genomic_DNA"/>
</dbReference>
<organism evidence="1 2">
    <name type="scientific">Dendrobium catenatum</name>
    <dbReference type="NCBI Taxonomy" id="906689"/>
    <lineage>
        <taxon>Eukaryota</taxon>
        <taxon>Viridiplantae</taxon>
        <taxon>Streptophyta</taxon>
        <taxon>Embryophyta</taxon>
        <taxon>Tracheophyta</taxon>
        <taxon>Spermatophyta</taxon>
        <taxon>Magnoliopsida</taxon>
        <taxon>Liliopsida</taxon>
        <taxon>Asparagales</taxon>
        <taxon>Orchidaceae</taxon>
        <taxon>Epidendroideae</taxon>
        <taxon>Malaxideae</taxon>
        <taxon>Dendrobiinae</taxon>
        <taxon>Dendrobium</taxon>
    </lineage>
</organism>
<dbReference type="AlphaFoldDB" id="A0A2I0XBG4"/>
<protein>
    <submittedName>
        <fullName evidence="1">Uncharacterized protein</fullName>
    </submittedName>
</protein>
<sequence length="97" mass="11109">MSKNPDKLYFKMISLRVIDGAHKPNVQSGFVSCLRACDRWTRFGISGFLLPQSSLDGFSFYLRACEHWTVSREFEHSSSTKFVGRLRFSASQLRDPA</sequence>
<evidence type="ECO:0000313" key="2">
    <source>
        <dbReference type="Proteomes" id="UP000233837"/>
    </source>
</evidence>
<reference evidence="1 2" key="2">
    <citation type="journal article" date="2017" name="Nature">
        <title>The Apostasia genome and the evolution of orchids.</title>
        <authorList>
            <person name="Zhang G.Q."/>
            <person name="Liu K.W."/>
            <person name="Li Z."/>
            <person name="Lohaus R."/>
            <person name="Hsiao Y.Y."/>
            <person name="Niu S.C."/>
            <person name="Wang J.Y."/>
            <person name="Lin Y.C."/>
            <person name="Xu Q."/>
            <person name="Chen L.J."/>
            <person name="Yoshida K."/>
            <person name="Fujiwara S."/>
            <person name="Wang Z.W."/>
            <person name="Zhang Y.Q."/>
            <person name="Mitsuda N."/>
            <person name="Wang M."/>
            <person name="Liu G.H."/>
            <person name="Pecoraro L."/>
            <person name="Huang H.X."/>
            <person name="Xiao X.J."/>
            <person name="Lin M."/>
            <person name="Wu X.Y."/>
            <person name="Wu W.L."/>
            <person name="Chen Y.Y."/>
            <person name="Chang S.B."/>
            <person name="Sakamoto S."/>
            <person name="Ohme-Takagi M."/>
            <person name="Yagi M."/>
            <person name="Zeng S.J."/>
            <person name="Shen C.Y."/>
            <person name="Yeh C.M."/>
            <person name="Luo Y.B."/>
            <person name="Tsai W.C."/>
            <person name="Van de Peer Y."/>
            <person name="Liu Z.J."/>
        </authorList>
    </citation>
    <scope>NUCLEOTIDE SEQUENCE [LARGE SCALE GENOMIC DNA]</scope>
    <source>
        <tissue evidence="1">The whole plant</tissue>
    </source>
</reference>